<name>A0ABN8IAB2_9NEOP</name>
<sequence>MTRPLNGVPSGAIEWCATKAPLWTAPVKKSPDTECEVGADVWERERRAAGDNSSPTATAASGAQQTSVPRGIKLLAGRLAPIHVLRPNVSLLDLNSIDGIRERKRRASKTEPIKCEHYVFSGIFVRGDSGFVYHEDDASLKLLILNKYREAALPVEFTICGEPSPPASIRPDTVRNGSAAAESRLNLSEAERGPSRILNAYPCGDSITRRASHTGRQNKTSRRRADVSAKSAASPALSIPAAHLYLLFNKIPPSPSPPFAARPSKN</sequence>
<feature type="region of interest" description="Disordered" evidence="1">
    <location>
        <begin position="46"/>
        <end position="65"/>
    </location>
</feature>
<keyword evidence="3" id="KW-1185">Reference proteome</keyword>
<evidence type="ECO:0000313" key="2">
    <source>
        <dbReference type="EMBL" id="CAH2047348.1"/>
    </source>
</evidence>
<dbReference type="EMBL" id="OW152829">
    <property type="protein sequence ID" value="CAH2047348.1"/>
    <property type="molecule type" value="Genomic_DNA"/>
</dbReference>
<accession>A0ABN8IAB2</accession>
<feature type="region of interest" description="Disordered" evidence="1">
    <location>
        <begin position="206"/>
        <end position="234"/>
    </location>
</feature>
<gene>
    <name evidence="2" type="ORF">IPOD504_LOCUS5734</name>
</gene>
<organism evidence="2 3">
    <name type="scientific">Iphiclides podalirius</name>
    <name type="common">scarce swallowtail</name>
    <dbReference type="NCBI Taxonomy" id="110791"/>
    <lineage>
        <taxon>Eukaryota</taxon>
        <taxon>Metazoa</taxon>
        <taxon>Ecdysozoa</taxon>
        <taxon>Arthropoda</taxon>
        <taxon>Hexapoda</taxon>
        <taxon>Insecta</taxon>
        <taxon>Pterygota</taxon>
        <taxon>Neoptera</taxon>
        <taxon>Endopterygota</taxon>
        <taxon>Lepidoptera</taxon>
        <taxon>Glossata</taxon>
        <taxon>Ditrysia</taxon>
        <taxon>Papilionoidea</taxon>
        <taxon>Papilionidae</taxon>
        <taxon>Papilioninae</taxon>
        <taxon>Iphiclides</taxon>
    </lineage>
</organism>
<evidence type="ECO:0000313" key="3">
    <source>
        <dbReference type="Proteomes" id="UP000837857"/>
    </source>
</evidence>
<proteinExistence type="predicted"/>
<dbReference type="Proteomes" id="UP000837857">
    <property type="component" value="Chromosome 17"/>
</dbReference>
<reference evidence="2" key="1">
    <citation type="submission" date="2022-03" db="EMBL/GenBank/DDBJ databases">
        <authorList>
            <person name="Martin H S."/>
        </authorList>
    </citation>
    <scope>NUCLEOTIDE SEQUENCE</scope>
</reference>
<feature type="non-terminal residue" evidence="2">
    <location>
        <position position="1"/>
    </location>
</feature>
<protein>
    <submittedName>
        <fullName evidence="2">Uncharacterized protein</fullName>
    </submittedName>
</protein>
<evidence type="ECO:0000256" key="1">
    <source>
        <dbReference type="SAM" id="MobiDB-lite"/>
    </source>
</evidence>
<feature type="compositionally biased region" description="Low complexity" evidence="1">
    <location>
        <begin position="53"/>
        <end position="65"/>
    </location>
</feature>